<proteinExistence type="predicted"/>
<feature type="compositionally biased region" description="Low complexity" evidence="1">
    <location>
        <begin position="141"/>
        <end position="169"/>
    </location>
</feature>
<evidence type="ECO:0000313" key="2">
    <source>
        <dbReference type="EMBL" id="KAF7371862.1"/>
    </source>
</evidence>
<accession>A0A8H7DG40</accession>
<dbReference type="EMBL" id="JACAZI010000001">
    <property type="protein sequence ID" value="KAF7371862.1"/>
    <property type="molecule type" value="Genomic_DNA"/>
</dbReference>
<dbReference type="Proteomes" id="UP000620124">
    <property type="component" value="Unassembled WGS sequence"/>
</dbReference>
<evidence type="ECO:0000313" key="3">
    <source>
        <dbReference type="Proteomes" id="UP000620124"/>
    </source>
</evidence>
<reference evidence="2" key="1">
    <citation type="submission" date="2020-05" db="EMBL/GenBank/DDBJ databases">
        <title>Mycena genomes resolve the evolution of fungal bioluminescence.</title>
        <authorList>
            <person name="Tsai I.J."/>
        </authorList>
    </citation>
    <scope>NUCLEOTIDE SEQUENCE</scope>
    <source>
        <strain evidence="2">CCC161011</strain>
    </source>
</reference>
<dbReference type="OrthoDB" id="2990096at2759"/>
<feature type="region of interest" description="Disordered" evidence="1">
    <location>
        <begin position="140"/>
        <end position="175"/>
    </location>
</feature>
<gene>
    <name evidence="2" type="ORF">MVEN_00043200</name>
</gene>
<evidence type="ECO:0000256" key="1">
    <source>
        <dbReference type="SAM" id="MobiDB-lite"/>
    </source>
</evidence>
<organism evidence="2 3">
    <name type="scientific">Mycena venus</name>
    <dbReference type="NCBI Taxonomy" id="2733690"/>
    <lineage>
        <taxon>Eukaryota</taxon>
        <taxon>Fungi</taxon>
        <taxon>Dikarya</taxon>
        <taxon>Basidiomycota</taxon>
        <taxon>Agaricomycotina</taxon>
        <taxon>Agaricomycetes</taxon>
        <taxon>Agaricomycetidae</taxon>
        <taxon>Agaricales</taxon>
        <taxon>Marasmiineae</taxon>
        <taxon>Mycenaceae</taxon>
        <taxon>Mycena</taxon>
    </lineage>
</organism>
<feature type="region of interest" description="Disordered" evidence="1">
    <location>
        <begin position="205"/>
        <end position="270"/>
    </location>
</feature>
<feature type="region of interest" description="Disordered" evidence="1">
    <location>
        <begin position="1053"/>
        <end position="1081"/>
    </location>
</feature>
<feature type="compositionally biased region" description="Polar residues" evidence="1">
    <location>
        <begin position="254"/>
        <end position="266"/>
    </location>
</feature>
<comment type="caution">
    <text evidence="2">The sequence shown here is derived from an EMBL/GenBank/DDBJ whole genome shotgun (WGS) entry which is preliminary data.</text>
</comment>
<protein>
    <submittedName>
        <fullName evidence="2">Uncharacterized protein</fullName>
    </submittedName>
</protein>
<name>A0A8H7DG40_9AGAR</name>
<keyword evidence="3" id="KW-1185">Reference proteome</keyword>
<feature type="region of interest" description="Disordered" evidence="1">
    <location>
        <begin position="978"/>
        <end position="1001"/>
    </location>
</feature>
<dbReference type="AlphaFoldDB" id="A0A8H7DG40"/>
<sequence>MFDAATGMTQREIKVYRGFLSVLSTLPNNFQYCPQAFPSVLGNPGHDPFFSIEDATRWVTSRGYQLYLEQDDTRMAISSWDPDEATPAQIRAYRTYMVSEDYLGHPFFSLDNSDSWINPVAFQQYMETFHGSFDEYRTRNSTPFSSRAPSRAASSVRSRAPSRADSSLSVPDSRPASCASFIPSSGVPSSRCSSPVSFENDVIEISDDEDEFPATVPPRLVAPKVERTSTPPLVAAPSTRKRKGETESGVAGDSINSELQDQDSWGGSSGHLKGDGKAFGLMPDVTEAIECRRCHSKLSAIRARRRGYARKLQMDASECEAASEPAKIARFYMEIMNSKCKVECDGVPFIKEFLNGTTYAKRPFIGCPKWNPAERFQHHYLPIPDNIDIETLRFIMRSDGRLPDSTLNLNGTCPLTVHPRMGKGLKHCPYSHIVNGQIKAARLVQRKCTTEMIIFVPIDRSSPVAQNALVVLRNPRNHPTHPKTKPSTDDRRTLAKAIEANGVVGLTAQRLLNAPSTSLIYKGERVAAVSPEYMDNRRVRDFIDEQKKKDYPRGMGWDVHPHGHGKNNFRLVVTMHPQIASYIHHTLALNIDFTFKRVEGKMNEWEVAGMSDRFNQRLTFANLFCDSASTEAFTQLFIELFHTVAQVTGTHLKLSPFFPDANCRIVMLDGELPQALGFGHFLVIYKNPTISGIHSRDPIELLSHCLKTCWLHFERHIDELPRDIPREVIQRLKSIASLKTKAEIDDWDGFCASQTHIGVKIKKSHCLLGDLTQHLEDWYAHKLANPWILHSINKYLSKISDANWNITPNHSNLVETAHAGRNAETSIGVGLLTAILQSQARDNAKAETLLQIEHDGVARGRWDTIGDRGRLSMRRKVWRMRKAAIRSDQLTSHDSLKADLAAGAEENKASIERQKGFEADIKSLQELMGLDKHRSDLKEQVLVLRREIEEEKAGRREWVLRKAEINSQLTKLRAGPLAGARINGRRPAERPGGNDLETLSSGLIEEVTTSTGEVGIEKNRIVDSHKPGTTLGIGTDMIDSSNVNLPDFAEFHVPSPDFPDMPQRSDNSIWDPPSDTPPILE</sequence>